<reference evidence="2" key="2">
    <citation type="submission" date="2020-09" db="EMBL/GenBank/DDBJ databases">
        <authorList>
            <person name="Sun Q."/>
            <person name="Ohkuma M."/>
        </authorList>
    </citation>
    <scope>NUCLEOTIDE SEQUENCE</scope>
    <source>
        <strain evidence="2">JCM 3131</strain>
    </source>
</reference>
<dbReference type="EMBL" id="BMQK01000011">
    <property type="protein sequence ID" value="GGQ70376.1"/>
    <property type="molecule type" value="Genomic_DNA"/>
</dbReference>
<evidence type="ECO:0008006" key="4">
    <source>
        <dbReference type="Google" id="ProtNLM"/>
    </source>
</evidence>
<name>A0A918BI17_9ACTN</name>
<feature type="region of interest" description="Disordered" evidence="1">
    <location>
        <begin position="304"/>
        <end position="368"/>
    </location>
</feature>
<dbReference type="Proteomes" id="UP000620156">
    <property type="component" value="Unassembled WGS sequence"/>
</dbReference>
<comment type="caution">
    <text evidence="2">The sequence shown here is derived from an EMBL/GenBank/DDBJ whole genome shotgun (WGS) entry which is preliminary data.</text>
</comment>
<reference evidence="2" key="1">
    <citation type="journal article" date="2014" name="Int. J. Syst. Evol. Microbiol.">
        <title>Complete genome sequence of Corynebacterium casei LMG S-19264T (=DSM 44701T), isolated from a smear-ripened cheese.</title>
        <authorList>
            <consortium name="US DOE Joint Genome Institute (JGI-PGF)"/>
            <person name="Walter F."/>
            <person name="Albersmeier A."/>
            <person name="Kalinowski J."/>
            <person name="Ruckert C."/>
        </authorList>
    </citation>
    <scope>NUCLEOTIDE SEQUENCE</scope>
    <source>
        <strain evidence="2">JCM 3131</strain>
    </source>
</reference>
<evidence type="ECO:0000256" key="1">
    <source>
        <dbReference type="SAM" id="MobiDB-lite"/>
    </source>
</evidence>
<evidence type="ECO:0000313" key="2">
    <source>
        <dbReference type="EMBL" id="GGQ70376.1"/>
    </source>
</evidence>
<protein>
    <recommendedName>
        <fullName evidence="4">LigA protein</fullName>
    </recommendedName>
</protein>
<sequence>MTQPLSLIVHRSPVPRMAVGPVRETLPYVAVVYATASGEVACFGGRPLNPVRQLLSRYRTRFEVDMRPRRCAGVLSPDPLVSADGVHCFEVRVSFSVRVAGWQGAEAWVRSGVPDALPKVRGWFLSRFHGVGRDFPIEDSFALERRLEVLCAELPDVLDVGLRVYDCRVSVRPDAASLSYLQSLIGARRREELGKAEHTPNRADVVRKGELDALQDEFAVVSAARQAKALAGTLTTSEGLIRHYLVTHPHDAAVAFDMARRLEEVRAATTEHKHERALDLFRVMAEKDLVRAGDLDRMREQLTGTMDRATGGDGRTASAATPQLSGARPWDAPGTSAPHVPAPYSEEPVPGPQQPTATKAGPGETAASTRFPGTALIYLVLDESLGREYLDELQRGLQNLHATLSGEPDVSAVLRLCVLGMADTTEVRLPLARVGPGTPAPSLVTRRGLSYGRAFRTLRSLVGQDATVVRTESAQVLRPVVYFLTGGVPEEGNAWQAACQELTDRSVNPAAPRMVALGLGRAQPPAVRAVATFPEFAFVAAAHQDAAVATRTLAAFLCESVVGYGRRLAGGEATFTIVPPDGFRPAAGGGHE</sequence>
<accession>A0A918BI17</accession>
<organism evidence="2 3">
    <name type="scientific">Streptomyces ruber</name>
    <dbReference type="NCBI Taxonomy" id="83378"/>
    <lineage>
        <taxon>Bacteria</taxon>
        <taxon>Bacillati</taxon>
        <taxon>Actinomycetota</taxon>
        <taxon>Actinomycetes</taxon>
        <taxon>Kitasatosporales</taxon>
        <taxon>Streptomycetaceae</taxon>
        <taxon>Streptomyces</taxon>
    </lineage>
</organism>
<proteinExistence type="predicted"/>
<gene>
    <name evidence="2" type="ORF">GCM10010145_44930</name>
</gene>
<evidence type="ECO:0000313" key="3">
    <source>
        <dbReference type="Proteomes" id="UP000620156"/>
    </source>
</evidence>
<dbReference type="AlphaFoldDB" id="A0A918BI17"/>
<keyword evidence="3" id="KW-1185">Reference proteome</keyword>